<feature type="compositionally biased region" description="Basic and acidic residues" evidence="1">
    <location>
        <begin position="44"/>
        <end position="53"/>
    </location>
</feature>
<reference evidence="3" key="1">
    <citation type="submission" date="2021-01" db="EMBL/GenBank/DDBJ databases">
        <title>Whole genome shotgun sequence of Actinoplanes nipponensis NBRC 14063.</title>
        <authorList>
            <person name="Komaki H."/>
            <person name="Tamura T."/>
        </authorList>
    </citation>
    <scope>NUCLEOTIDE SEQUENCE</scope>
    <source>
        <strain evidence="3">NBRC 14063</strain>
    </source>
</reference>
<name>A0A919JLL5_9ACTN</name>
<keyword evidence="4" id="KW-1185">Reference proteome</keyword>
<dbReference type="AlphaFoldDB" id="A0A919JLL5"/>
<comment type="caution">
    <text evidence="3">The sequence shown here is derived from an EMBL/GenBank/DDBJ whole genome shotgun (WGS) entry which is preliminary data.</text>
</comment>
<dbReference type="InterPro" id="IPR019302">
    <property type="entry name" value="CAP12/PCTIR_TIR_dom"/>
</dbReference>
<dbReference type="GO" id="GO:0050135">
    <property type="term" value="F:NADP+ nucleosidase activity"/>
    <property type="evidence" value="ECO:0007669"/>
    <property type="project" value="InterPro"/>
</dbReference>
<evidence type="ECO:0000256" key="1">
    <source>
        <dbReference type="SAM" id="MobiDB-lite"/>
    </source>
</evidence>
<dbReference type="Pfam" id="PF10137">
    <property type="entry name" value="CAP12-PCTIR_TIR"/>
    <property type="match status" value="1"/>
</dbReference>
<feature type="region of interest" description="Disordered" evidence="1">
    <location>
        <begin position="1"/>
        <end position="69"/>
    </location>
</feature>
<accession>A0A919JLL5</accession>
<proteinExistence type="predicted"/>
<gene>
    <name evidence="3" type="ORF">Ani05nite_54420</name>
</gene>
<protein>
    <recommendedName>
        <fullName evidence="2">CD-NTase-associated protein 12/Pycsar effector protein TIR domain-containing protein</fullName>
    </recommendedName>
</protein>
<organism evidence="3 4">
    <name type="scientific">Actinoplanes nipponensis</name>
    <dbReference type="NCBI Taxonomy" id="135950"/>
    <lineage>
        <taxon>Bacteria</taxon>
        <taxon>Bacillati</taxon>
        <taxon>Actinomycetota</taxon>
        <taxon>Actinomycetes</taxon>
        <taxon>Micromonosporales</taxon>
        <taxon>Micromonosporaceae</taxon>
        <taxon>Actinoplanes</taxon>
    </lineage>
</organism>
<evidence type="ECO:0000313" key="4">
    <source>
        <dbReference type="Proteomes" id="UP000647172"/>
    </source>
</evidence>
<sequence>MTHRDAAATYPLVSRASVQARPLPARGGGSSLSLEDASGYGGDRPFHTPERQRGPLRSPPGAADLQPDDGTVDVKIFIGSSREARDNDLLHDVASWVEDAGHEPLRWDNPEAMTLGLHTLTALRRIARSVDGAIFIFSEDDRVWYRNGDAHQPRDNVLLEYGLFSAILGQEKVIICRAGDPKTASDVLGINWVELSKRSMARAEKHVRTWLKSSMAEYNEALAVKALKSPFQASGKRTLFEKGTELLLKAKHRVALVAKTPIILAGCRPYDGSSSPFSYEAEQMRVYADLMERSASGNGPEFVCVAARGAVAAELAANRDTILPQRMRENYESMARKLAMPQSRMTLRWYDGSAPMTFLVSDDDFMIWFKDASGESVWITARDEVIARALYSRAHAIGDVLDDAAALRAINGEA</sequence>
<dbReference type="EMBL" id="BOMQ01000063">
    <property type="protein sequence ID" value="GIE51908.1"/>
    <property type="molecule type" value="Genomic_DNA"/>
</dbReference>
<evidence type="ECO:0000259" key="2">
    <source>
        <dbReference type="Pfam" id="PF10137"/>
    </source>
</evidence>
<dbReference type="Proteomes" id="UP000647172">
    <property type="component" value="Unassembled WGS sequence"/>
</dbReference>
<evidence type="ECO:0000313" key="3">
    <source>
        <dbReference type="EMBL" id="GIE51908.1"/>
    </source>
</evidence>
<feature type="domain" description="CD-NTase-associated protein 12/Pycsar effector protein TIR" evidence="2">
    <location>
        <begin position="75"/>
        <end position="196"/>
    </location>
</feature>